<dbReference type="InterPro" id="IPR001322">
    <property type="entry name" value="Lamin_tail_dom"/>
</dbReference>
<dbReference type="InterPro" id="IPR036415">
    <property type="entry name" value="Lamin_tail_dom_sf"/>
</dbReference>
<dbReference type="PROSITE" id="PS51841">
    <property type="entry name" value="LTD"/>
    <property type="match status" value="1"/>
</dbReference>
<feature type="non-terminal residue" evidence="2">
    <location>
        <position position="1"/>
    </location>
</feature>
<protein>
    <submittedName>
        <fullName evidence="2">Lamin tail domain-containing protein</fullName>
    </submittedName>
</protein>
<gene>
    <name evidence="2" type="ORF">E6K72_09570</name>
</gene>
<dbReference type="AlphaFoldDB" id="A0A538SL33"/>
<sequence length="542" mass="57798">DMFEWVASADVNGALPTSAQSLTYAWKPLTGPPGNAGGGSNYSQQGIYIGADTTDTDGWSDTVIMHETGHWFDDIFSATNNPGGARFIGDNNANVLLAYGEGTATYHCGKGREYRAFHRTNLSSQPIDNHVSVYADLMIPPPVGTPGGLSFAYDFETGNFNDGTPIGQRGSANETNVTSALWDLVDGPETPDESPGVDDDPVDVSDAYAYAIEHNYIRNLTANITVEDYYQGWFALNGPTFMKAGVDSIFIGLSRMPFYADPAEPDNSLATAKPITPLAHTANAGHVVINELDLGAQDAVELYNATAAPVDLTGWQIQVYVNDDTQPQAARIYAFTSFTLNPGDAVAVYERGDETQNGQHHLYAGTAPEAFNASWNAGLDGACVLRDASSQAVDFVKWRAASGMDNNTPVPSGTAFTGVLNSPASNDIHLARDVSGTDSDAASDWTYQPTTLASANHPSPLLRTAFGAGDPDLFSFHAVAGTRYGFEARGPFSATDPKIDLLSSSGGVLRRRDRYLLPAGDPCGGEHRLGRVRSAGVRESRE</sequence>
<proteinExistence type="predicted"/>
<accession>A0A538SL33</accession>
<evidence type="ECO:0000313" key="3">
    <source>
        <dbReference type="Proteomes" id="UP000317716"/>
    </source>
</evidence>
<name>A0A538SL33_UNCEI</name>
<dbReference type="SUPFAM" id="SSF74853">
    <property type="entry name" value="Lamin A/C globular tail domain"/>
    <property type="match status" value="1"/>
</dbReference>
<evidence type="ECO:0000313" key="2">
    <source>
        <dbReference type="EMBL" id="TMQ52086.1"/>
    </source>
</evidence>
<dbReference type="EMBL" id="VBOS01000338">
    <property type="protein sequence ID" value="TMQ52086.1"/>
    <property type="molecule type" value="Genomic_DNA"/>
</dbReference>
<organism evidence="2 3">
    <name type="scientific">Eiseniibacteriota bacterium</name>
    <dbReference type="NCBI Taxonomy" id="2212470"/>
    <lineage>
        <taxon>Bacteria</taxon>
        <taxon>Candidatus Eiseniibacteriota</taxon>
    </lineage>
</organism>
<dbReference type="Gene3D" id="2.60.40.1260">
    <property type="entry name" value="Lamin Tail domain"/>
    <property type="match status" value="1"/>
</dbReference>
<comment type="caution">
    <text evidence="2">The sequence shown here is derived from an EMBL/GenBank/DDBJ whole genome shotgun (WGS) entry which is preliminary data.</text>
</comment>
<evidence type="ECO:0000259" key="1">
    <source>
        <dbReference type="PROSITE" id="PS51841"/>
    </source>
</evidence>
<dbReference type="Proteomes" id="UP000317716">
    <property type="component" value="Unassembled WGS sequence"/>
</dbReference>
<feature type="domain" description="LTD" evidence="1">
    <location>
        <begin position="276"/>
        <end position="400"/>
    </location>
</feature>
<dbReference type="Pfam" id="PF00932">
    <property type="entry name" value="LTD"/>
    <property type="match status" value="1"/>
</dbReference>
<reference evidence="2 3" key="1">
    <citation type="journal article" date="2019" name="Nat. Microbiol.">
        <title>Mediterranean grassland soil C-N compound turnover is dependent on rainfall and depth, and is mediated by genomically divergent microorganisms.</title>
        <authorList>
            <person name="Diamond S."/>
            <person name="Andeer P.F."/>
            <person name="Li Z."/>
            <person name="Crits-Christoph A."/>
            <person name="Burstein D."/>
            <person name="Anantharaman K."/>
            <person name="Lane K.R."/>
            <person name="Thomas B.C."/>
            <person name="Pan C."/>
            <person name="Northen T.R."/>
            <person name="Banfield J.F."/>
        </authorList>
    </citation>
    <scope>NUCLEOTIDE SEQUENCE [LARGE SCALE GENOMIC DNA]</scope>
    <source>
        <strain evidence="2">WS_2</strain>
    </source>
</reference>